<keyword evidence="2" id="KW-1185">Reference proteome</keyword>
<sequence length="40" mass="3900">MPAGMVRDVVVVALGATVDTAPQGFGSAGLHIPGGTKHIA</sequence>
<organism evidence="1 2">
    <name type="scientific">Novipirellula herctigrandis</name>
    <dbReference type="NCBI Taxonomy" id="2527986"/>
    <lineage>
        <taxon>Bacteria</taxon>
        <taxon>Pseudomonadati</taxon>
        <taxon>Planctomycetota</taxon>
        <taxon>Planctomycetia</taxon>
        <taxon>Pirellulales</taxon>
        <taxon>Pirellulaceae</taxon>
        <taxon>Novipirellula</taxon>
    </lineage>
</organism>
<dbReference type="Proteomes" id="UP000315010">
    <property type="component" value="Unassembled WGS sequence"/>
</dbReference>
<evidence type="ECO:0000313" key="1">
    <source>
        <dbReference type="EMBL" id="TWT79491.1"/>
    </source>
</evidence>
<proteinExistence type="predicted"/>
<protein>
    <submittedName>
        <fullName evidence="1">Uncharacterized protein</fullName>
    </submittedName>
</protein>
<dbReference type="AlphaFoldDB" id="A0A5C5YXW6"/>
<reference evidence="1 2" key="1">
    <citation type="submission" date="2019-02" db="EMBL/GenBank/DDBJ databases">
        <title>Deep-cultivation of Planctomycetes and their phenomic and genomic characterization uncovers novel biology.</title>
        <authorList>
            <person name="Wiegand S."/>
            <person name="Jogler M."/>
            <person name="Boedeker C."/>
            <person name="Pinto D."/>
            <person name="Vollmers J."/>
            <person name="Rivas-Marin E."/>
            <person name="Kohn T."/>
            <person name="Peeters S.H."/>
            <person name="Heuer A."/>
            <person name="Rast P."/>
            <person name="Oberbeckmann S."/>
            <person name="Bunk B."/>
            <person name="Jeske O."/>
            <person name="Meyerdierks A."/>
            <person name="Storesund J.E."/>
            <person name="Kallscheuer N."/>
            <person name="Luecker S."/>
            <person name="Lage O.M."/>
            <person name="Pohl T."/>
            <person name="Merkel B.J."/>
            <person name="Hornburger P."/>
            <person name="Mueller R.-W."/>
            <person name="Bruemmer F."/>
            <person name="Labrenz M."/>
            <person name="Spormann A.M."/>
            <person name="Op Den Camp H."/>
            <person name="Overmann J."/>
            <person name="Amann R."/>
            <person name="Jetten M.S.M."/>
            <person name="Mascher T."/>
            <person name="Medema M.H."/>
            <person name="Devos D.P."/>
            <person name="Kaster A.-K."/>
            <person name="Ovreas L."/>
            <person name="Rohde M."/>
            <person name="Galperin M.Y."/>
            <person name="Jogler C."/>
        </authorList>
    </citation>
    <scope>NUCLEOTIDE SEQUENCE [LARGE SCALE GENOMIC DNA]</scope>
    <source>
        <strain evidence="1 2">CA13</strain>
    </source>
</reference>
<dbReference type="EMBL" id="SJPJ01000001">
    <property type="protein sequence ID" value="TWT79491.1"/>
    <property type="molecule type" value="Genomic_DNA"/>
</dbReference>
<name>A0A5C5YXW6_9BACT</name>
<gene>
    <name evidence="1" type="ORF">CA13_08930</name>
</gene>
<evidence type="ECO:0000313" key="2">
    <source>
        <dbReference type="Proteomes" id="UP000315010"/>
    </source>
</evidence>
<accession>A0A5C5YXW6</accession>
<comment type="caution">
    <text evidence="1">The sequence shown here is derived from an EMBL/GenBank/DDBJ whole genome shotgun (WGS) entry which is preliminary data.</text>
</comment>